<evidence type="ECO:0000256" key="1">
    <source>
        <dbReference type="SAM" id="MobiDB-lite"/>
    </source>
</evidence>
<evidence type="ECO:0000313" key="3">
    <source>
        <dbReference type="Proteomes" id="UP001223978"/>
    </source>
</evidence>
<evidence type="ECO:0000313" key="2">
    <source>
        <dbReference type="EMBL" id="MDI3406042.1"/>
    </source>
</evidence>
<dbReference type="RefSeq" id="WP_282543975.1">
    <property type="nucleotide sequence ID" value="NZ_JASCIQ010000020.1"/>
</dbReference>
<gene>
    <name evidence="2" type="ORF">QIS96_19750</name>
</gene>
<dbReference type="Proteomes" id="UP001223978">
    <property type="component" value="Unassembled WGS sequence"/>
</dbReference>
<dbReference type="EMBL" id="JASCIQ010000020">
    <property type="protein sequence ID" value="MDI3406042.1"/>
    <property type="molecule type" value="Genomic_DNA"/>
</dbReference>
<reference evidence="2 3" key="1">
    <citation type="submission" date="2023-05" db="EMBL/GenBank/DDBJ databases">
        <title>Draft genome sequence of Streptomyces sp. B-S-A6 isolated from a cave soil in Thailand.</title>
        <authorList>
            <person name="Chamroensaksri N."/>
            <person name="Muangham S."/>
        </authorList>
    </citation>
    <scope>NUCLEOTIDE SEQUENCE [LARGE SCALE GENOMIC DNA]</scope>
    <source>
        <strain evidence="2 3">B-S-A6</strain>
    </source>
</reference>
<keyword evidence="3" id="KW-1185">Reference proteome</keyword>
<comment type="caution">
    <text evidence="2">The sequence shown here is derived from an EMBL/GenBank/DDBJ whole genome shotgun (WGS) entry which is preliminary data.</text>
</comment>
<sequence>MAKLFNSLREAFEAGAFDDEPTPSTPSKPTVIHNENTGSTTVINGEHIGICGGTHYGDLTFNFDR</sequence>
<name>A0ABT6SEC8_9ACTN</name>
<protein>
    <submittedName>
        <fullName evidence="2">Uncharacterized protein</fullName>
    </submittedName>
</protein>
<accession>A0ABT6SEC8</accession>
<feature type="region of interest" description="Disordered" evidence="1">
    <location>
        <begin position="14"/>
        <end position="36"/>
    </location>
</feature>
<proteinExistence type="predicted"/>
<feature type="compositionally biased region" description="Polar residues" evidence="1">
    <location>
        <begin position="25"/>
        <end position="36"/>
    </location>
</feature>
<organism evidence="2 3">
    <name type="scientific">Streptomyces cavernicola</name>
    <dbReference type="NCBI Taxonomy" id="3043613"/>
    <lineage>
        <taxon>Bacteria</taxon>
        <taxon>Bacillati</taxon>
        <taxon>Actinomycetota</taxon>
        <taxon>Actinomycetes</taxon>
        <taxon>Kitasatosporales</taxon>
        <taxon>Streptomycetaceae</taxon>
        <taxon>Streptomyces</taxon>
    </lineage>
</organism>